<evidence type="ECO:0000256" key="1">
    <source>
        <dbReference type="SAM" id="Phobius"/>
    </source>
</evidence>
<keyword evidence="1" id="KW-0472">Membrane</keyword>
<keyword evidence="1" id="KW-0812">Transmembrane</keyword>
<evidence type="ECO:0000313" key="3">
    <source>
        <dbReference type="Proteomes" id="UP001498469"/>
    </source>
</evidence>
<feature type="transmembrane region" description="Helical" evidence="1">
    <location>
        <begin position="16"/>
        <end position="35"/>
    </location>
</feature>
<proteinExistence type="predicted"/>
<reference evidence="2 3" key="1">
    <citation type="submission" date="2023-11" db="EMBL/GenBank/DDBJ databases">
        <title>Draft genome sequence of a psychrophilic Clostridium strain from permafrost water brine.</title>
        <authorList>
            <person name="Shcherbakova V.A."/>
            <person name="Trubitsyn V.E."/>
            <person name="Zakharyuk A.G."/>
        </authorList>
    </citation>
    <scope>NUCLEOTIDE SEQUENCE [LARGE SCALE GENOMIC DNA]</scope>
    <source>
        <strain evidence="2 3">14F</strain>
    </source>
</reference>
<organism evidence="2 3">
    <name type="scientific">Clostridium frigoriphilum</name>
    <dbReference type="NCBI Taxonomy" id="443253"/>
    <lineage>
        <taxon>Bacteria</taxon>
        <taxon>Bacillati</taxon>
        <taxon>Bacillota</taxon>
        <taxon>Clostridia</taxon>
        <taxon>Eubacteriales</taxon>
        <taxon>Clostridiaceae</taxon>
        <taxon>Clostridium</taxon>
    </lineage>
</organism>
<evidence type="ECO:0000313" key="2">
    <source>
        <dbReference type="EMBL" id="MEF2114641.1"/>
    </source>
</evidence>
<gene>
    <name evidence="2" type="ORF">SJI18_20340</name>
</gene>
<keyword evidence="1" id="KW-1133">Transmembrane helix</keyword>
<dbReference type="EMBL" id="JAZHFS010000026">
    <property type="protein sequence ID" value="MEF2114641.1"/>
    <property type="molecule type" value="Genomic_DNA"/>
</dbReference>
<sequence length="77" mass="8813">MDMLEKYRIIRKRLEFTAGMISLIIGLEISSYLGIYGKKFISLDTALCFVIIAVLSLVLGNISIKIADNWYHKNMNK</sequence>
<keyword evidence="3" id="KW-1185">Reference proteome</keyword>
<dbReference type="RefSeq" id="WP_216255497.1">
    <property type="nucleotide sequence ID" value="NZ_JAZHFS010000026.1"/>
</dbReference>
<accession>A0ABU7UT94</accession>
<comment type="caution">
    <text evidence="2">The sequence shown here is derived from an EMBL/GenBank/DDBJ whole genome shotgun (WGS) entry which is preliminary data.</text>
</comment>
<name>A0ABU7UT94_9CLOT</name>
<protein>
    <submittedName>
        <fullName evidence="2">Uncharacterized protein</fullName>
    </submittedName>
</protein>
<dbReference type="Proteomes" id="UP001498469">
    <property type="component" value="Unassembled WGS sequence"/>
</dbReference>
<feature type="transmembrane region" description="Helical" evidence="1">
    <location>
        <begin position="41"/>
        <end position="64"/>
    </location>
</feature>